<evidence type="ECO:0000256" key="6">
    <source>
        <dbReference type="ARBA" id="ARBA00022989"/>
    </source>
</evidence>
<gene>
    <name evidence="11" type="ORF">HUG17_3256</name>
</gene>
<keyword evidence="2 10" id="KW-0444">Lipid biosynthesis</keyword>
<dbReference type="EC" id="2.3.1.199" evidence="10"/>
<dbReference type="GO" id="GO:0009922">
    <property type="term" value="F:fatty acid elongase activity"/>
    <property type="evidence" value="ECO:0007669"/>
    <property type="project" value="UniProtKB-EC"/>
</dbReference>
<keyword evidence="8 10" id="KW-0472">Membrane</keyword>
<dbReference type="GO" id="GO:0034626">
    <property type="term" value="P:fatty acid elongation, polyunsaturated fatty acid"/>
    <property type="evidence" value="ECO:0007669"/>
    <property type="project" value="TreeGrafter"/>
</dbReference>
<dbReference type="GO" id="GO:0005789">
    <property type="term" value="C:endoplasmic reticulum membrane"/>
    <property type="evidence" value="ECO:0007669"/>
    <property type="project" value="TreeGrafter"/>
</dbReference>
<dbReference type="PANTHER" id="PTHR11157:SF17">
    <property type="entry name" value="ELONGATION OF VERY LONG CHAIN FATTY ACIDS PROTEIN 6"/>
    <property type="match status" value="1"/>
</dbReference>
<evidence type="ECO:0000256" key="7">
    <source>
        <dbReference type="ARBA" id="ARBA00023098"/>
    </source>
</evidence>
<feature type="transmembrane region" description="Helical" evidence="10">
    <location>
        <begin position="217"/>
        <end position="238"/>
    </location>
</feature>
<feature type="transmembrane region" description="Helical" evidence="10">
    <location>
        <begin position="161"/>
        <end position="179"/>
    </location>
</feature>
<feature type="transmembrane region" description="Helical" evidence="10">
    <location>
        <begin position="132"/>
        <end position="154"/>
    </location>
</feature>
<dbReference type="GO" id="GO:0034625">
    <property type="term" value="P:fatty acid elongation, monounsaturated fatty acid"/>
    <property type="evidence" value="ECO:0007669"/>
    <property type="project" value="TreeGrafter"/>
</dbReference>
<dbReference type="EMBL" id="SDOV01000007">
    <property type="protein sequence ID" value="KAH7639223.1"/>
    <property type="molecule type" value="Genomic_DNA"/>
</dbReference>
<keyword evidence="7 10" id="KW-0443">Lipid metabolism</keyword>
<dbReference type="AlphaFoldDB" id="A0A9D4NVR5"/>
<feature type="transmembrane region" description="Helical" evidence="10">
    <location>
        <begin position="81"/>
        <end position="101"/>
    </location>
</feature>
<evidence type="ECO:0000256" key="3">
    <source>
        <dbReference type="ARBA" id="ARBA00022679"/>
    </source>
</evidence>
<organism evidence="11">
    <name type="scientific">Dermatophagoides farinae</name>
    <name type="common">American house dust mite</name>
    <dbReference type="NCBI Taxonomy" id="6954"/>
    <lineage>
        <taxon>Eukaryota</taxon>
        <taxon>Metazoa</taxon>
        <taxon>Ecdysozoa</taxon>
        <taxon>Arthropoda</taxon>
        <taxon>Chelicerata</taxon>
        <taxon>Arachnida</taxon>
        <taxon>Acari</taxon>
        <taxon>Acariformes</taxon>
        <taxon>Sarcoptiformes</taxon>
        <taxon>Astigmata</taxon>
        <taxon>Psoroptidia</taxon>
        <taxon>Analgoidea</taxon>
        <taxon>Pyroglyphidae</taxon>
        <taxon>Dermatophagoidinae</taxon>
        <taxon>Dermatophagoides</taxon>
    </lineage>
</organism>
<keyword evidence="4 10" id="KW-0812">Transmembrane</keyword>
<dbReference type="InterPro" id="IPR002076">
    <property type="entry name" value="ELO_fam"/>
</dbReference>
<keyword evidence="9 10" id="KW-0275">Fatty acid biosynthesis</keyword>
<keyword evidence="3 10" id="KW-0808">Transferase</keyword>
<evidence type="ECO:0000256" key="4">
    <source>
        <dbReference type="ARBA" id="ARBA00022692"/>
    </source>
</evidence>
<comment type="similarity">
    <text evidence="10">Belongs to the ELO family.</text>
</comment>
<proteinExistence type="inferred from homology"/>
<feature type="transmembrane region" description="Helical" evidence="10">
    <location>
        <begin position="56"/>
        <end position="74"/>
    </location>
</feature>
<accession>A0A9D4NVR5</accession>
<dbReference type="GO" id="GO:0030148">
    <property type="term" value="P:sphingolipid biosynthetic process"/>
    <property type="evidence" value="ECO:0007669"/>
    <property type="project" value="TreeGrafter"/>
</dbReference>
<sequence length="265" mass="31197">MESPIPIITTTITNSSDTNEIFHSWTEMILTLFFDNHPIDVQKLAKFFRDNWQITLYYSTLYIILVMAGTRWMFNRQPYNLRLLLAIWSGTLSIFSILGTINTWPEFIHLFWTKGFVSTYCDNSYINDNRLVFWYTIFSVSKIFELFDTAFIVLRKQKLITLHWIHHILTLVYTFYIFGFTAATARWMVTMNLVVHSIMYGYYALRALKISIPRQIAMAITSAQIIQMIFGLIIHSHITWLKFSPINHQQCDCPRDGTIYGLLII</sequence>
<dbReference type="GO" id="GO:0042761">
    <property type="term" value="P:very long-chain fatty acid biosynthetic process"/>
    <property type="evidence" value="ECO:0007669"/>
    <property type="project" value="TreeGrafter"/>
</dbReference>
<dbReference type="GO" id="GO:0019367">
    <property type="term" value="P:fatty acid elongation, saturated fatty acid"/>
    <property type="evidence" value="ECO:0007669"/>
    <property type="project" value="TreeGrafter"/>
</dbReference>
<evidence type="ECO:0000256" key="5">
    <source>
        <dbReference type="ARBA" id="ARBA00022832"/>
    </source>
</evidence>
<keyword evidence="5 10" id="KW-0276">Fatty acid metabolism</keyword>
<dbReference type="PANTHER" id="PTHR11157">
    <property type="entry name" value="FATTY ACID ACYL TRANSFERASE-RELATED"/>
    <property type="match status" value="1"/>
</dbReference>
<dbReference type="Proteomes" id="UP000828236">
    <property type="component" value="Unassembled WGS sequence"/>
</dbReference>
<evidence type="ECO:0000256" key="2">
    <source>
        <dbReference type="ARBA" id="ARBA00022516"/>
    </source>
</evidence>
<reference evidence="11" key="2">
    <citation type="journal article" date="2021" name="World Allergy Organ. J.">
        <title>Chromosome-level assembly of Dermatophagoides farinae genome and transcriptome reveals two novel allergens Der f 37 and Der f 39.</title>
        <authorList>
            <person name="Chen J."/>
            <person name="Cai Z."/>
            <person name="Fan D."/>
            <person name="Hu J."/>
            <person name="Hou Y."/>
            <person name="He Y."/>
            <person name="Zhang Z."/>
            <person name="Zhao Z."/>
            <person name="Gao P."/>
            <person name="Hu W."/>
            <person name="Sun J."/>
            <person name="Li J."/>
            <person name="Ji K."/>
        </authorList>
    </citation>
    <scope>NUCLEOTIDE SEQUENCE</scope>
    <source>
        <strain evidence="11">JKM2019</strain>
    </source>
</reference>
<evidence type="ECO:0000313" key="11">
    <source>
        <dbReference type="EMBL" id="KAH7639223.1"/>
    </source>
</evidence>
<evidence type="ECO:0000256" key="1">
    <source>
        <dbReference type="ARBA" id="ARBA00004141"/>
    </source>
</evidence>
<name>A0A9D4NVR5_DERFA</name>
<evidence type="ECO:0000256" key="9">
    <source>
        <dbReference type="ARBA" id="ARBA00023160"/>
    </source>
</evidence>
<protein>
    <recommendedName>
        <fullName evidence="10">Elongation of very long chain fatty acids protein</fullName>
        <ecNumber evidence="10">2.3.1.199</ecNumber>
    </recommendedName>
    <alternativeName>
        <fullName evidence="10">Very-long-chain 3-oxoacyl-CoA synthase</fullName>
    </alternativeName>
</protein>
<comment type="caution">
    <text evidence="11">The sequence shown here is derived from an EMBL/GenBank/DDBJ whole genome shotgun (WGS) entry which is preliminary data.</text>
</comment>
<keyword evidence="6 10" id="KW-1133">Transmembrane helix</keyword>
<comment type="catalytic activity">
    <reaction evidence="10">
        <text>a very-long-chain acyl-CoA + malonyl-CoA + H(+) = a very-long-chain 3-oxoacyl-CoA + CO2 + CoA</text>
        <dbReference type="Rhea" id="RHEA:32727"/>
        <dbReference type="ChEBI" id="CHEBI:15378"/>
        <dbReference type="ChEBI" id="CHEBI:16526"/>
        <dbReference type="ChEBI" id="CHEBI:57287"/>
        <dbReference type="ChEBI" id="CHEBI:57384"/>
        <dbReference type="ChEBI" id="CHEBI:90725"/>
        <dbReference type="ChEBI" id="CHEBI:90736"/>
        <dbReference type="EC" id="2.3.1.199"/>
    </reaction>
</comment>
<evidence type="ECO:0000256" key="8">
    <source>
        <dbReference type="ARBA" id="ARBA00023136"/>
    </source>
</evidence>
<comment type="subcellular location">
    <subcellularLocation>
        <location evidence="1">Membrane</location>
        <topology evidence="1">Multi-pass membrane protein</topology>
    </subcellularLocation>
</comment>
<evidence type="ECO:0000256" key="10">
    <source>
        <dbReference type="RuleBase" id="RU361115"/>
    </source>
</evidence>
<feature type="transmembrane region" description="Helical" evidence="10">
    <location>
        <begin position="185"/>
        <end position="205"/>
    </location>
</feature>
<dbReference type="Pfam" id="PF01151">
    <property type="entry name" value="ELO"/>
    <property type="match status" value="1"/>
</dbReference>
<reference evidence="11" key="1">
    <citation type="submission" date="2020-06" db="EMBL/GenBank/DDBJ databases">
        <authorList>
            <person name="Ji K."/>
            <person name="Li J."/>
        </authorList>
    </citation>
    <scope>NUCLEOTIDE SEQUENCE</scope>
    <source>
        <strain evidence="11">JKM2019</strain>
        <tissue evidence="11">Whole body</tissue>
    </source>
</reference>